<dbReference type="AlphaFoldDB" id="A0A918X1A2"/>
<proteinExistence type="predicted"/>
<dbReference type="Proteomes" id="UP000638353">
    <property type="component" value="Unassembled WGS sequence"/>
</dbReference>
<evidence type="ECO:0000313" key="3">
    <source>
        <dbReference type="Proteomes" id="UP000638353"/>
    </source>
</evidence>
<protein>
    <recommendedName>
        <fullName evidence="4">CU044_5270 family protein</fullName>
    </recommendedName>
</protein>
<dbReference type="EMBL" id="BMVC01000010">
    <property type="protein sequence ID" value="GHD02363.1"/>
    <property type="molecule type" value="Genomic_DNA"/>
</dbReference>
<comment type="caution">
    <text evidence="2">The sequence shown here is derived from an EMBL/GenBank/DDBJ whole genome shotgun (WGS) entry which is preliminary data.</text>
</comment>
<feature type="region of interest" description="Disordered" evidence="1">
    <location>
        <begin position="194"/>
        <end position="218"/>
    </location>
</feature>
<evidence type="ECO:0008006" key="4">
    <source>
        <dbReference type="Google" id="ProtNLM"/>
    </source>
</evidence>
<gene>
    <name evidence="2" type="ORF">GCM10010334_48840</name>
</gene>
<organism evidence="2 3">
    <name type="scientific">Streptomyces finlayi</name>
    <dbReference type="NCBI Taxonomy" id="67296"/>
    <lineage>
        <taxon>Bacteria</taxon>
        <taxon>Bacillati</taxon>
        <taxon>Actinomycetota</taxon>
        <taxon>Actinomycetes</taxon>
        <taxon>Kitasatosporales</taxon>
        <taxon>Streptomycetaceae</taxon>
        <taxon>Streptomyces</taxon>
    </lineage>
</organism>
<reference evidence="2" key="2">
    <citation type="submission" date="2020-09" db="EMBL/GenBank/DDBJ databases">
        <authorList>
            <person name="Sun Q."/>
            <person name="Ohkuma M."/>
        </authorList>
    </citation>
    <scope>NUCLEOTIDE SEQUENCE</scope>
    <source>
        <strain evidence="2">JCM 4637</strain>
    </source>
</reference>
<accession>A0A918X1A2</accession>
<evidence type="ECO:0000256" key="1">
    <source>
        <dbReference type="SAM" id="MobiDB-lite"/>
    </source>
</evidence>
<name>A0A918X1A2_9ACTN</name>
<sequence length="343" mass="36918">MGGTMMNGNALHTLKALDPAGGSQVHASPTDRERLLANVLNTSRPAPGPAAGLLRRWRWPLAGVAVATSLAVAVSTYTLFGPNAQPAQAMTPPPLRYAPGSESPRAVLERLAVVALKDTSRVPAGSSLYLKHQGWALSTRIGQIQVTSAIVPSERETWKKADGSMRWKQRTLPPRFQNAHDEEVWSDAGAVGEDPQFTEDATGPVNANDPLNRPAPEEPRAMGKWLLASQEYAGTAEAFDSVAAHNLDELWNGRQRAAMLRFLATRTDVTYRGKVTDRAGRAGQAVSVDSAYGGLPTKYTLILDESNGKVLAYEEELTTTAGALNVKVPSVISYFCFLTARVD</sequence>
<reference evidence="2" key="1">
    <citation type="journal article" date="2014" name="Int. J. Syst. Evol. Microbiol.">
        <title>Complete genome sequence of Corynebacterium casei LMG S-19264T (=DSM 44701T), isolated from a smear-ripened cheese.</title>
        <authorList>
            <consortium name="US DOE Joint Genome Institute (JGI-PGF)"/>
            <person name="Walter F."/>
            <person name="Albersmeier A."/>
            <person name="Kalinowski J."/>
            <person name="Ruckert C."/>
        </authorList>
    </citation>
    <scope>NUCLEOTIDE SEQUENCE</scope>
    <source>
        <strain evidence="2">JCM 4637</strain>
    </source>
</reference>
<evidence type="ECO:0000313" key="2">
    <source>
        <dbReference type="EMBL" id="GHD02363.1"/>
    </source>
</evidence>